<reference evidence="6 7" key="1">
    <citation type="submission" date="2018-12" db="EMBL/GenBank/DDBJ databases">
        <authorList>
            <person name="Tiukova I."/>
            <person name="Dainat J."/>
        </authorList>
    </citation>
    <scope>NUCLEOTIDE SEQUENCE [LARGE SCALE GENOMIC DNA]</scope>
</reference>
<name>A0A448YK00_BRENA</name>
<evidence type="ECO:0000256" key="1">
    <source>
        <dbReference type="ARBA" id="ARBA00023015"/>
    </source>
</evidence>
<evidence type="ECO:0000256" key="2">
    <source>
        <dbReference type="ARBA" id="ARBA00023125"/>
    </source>
</evidence>
<dbReference type="AlphaFoldDB" id="A0A448YK00"/>
<dbReference type="GO" id="GO:0000978">
    <property type="term" value="F:RNA polymerase II cis-regulatory region sequence-specific DNA binding"/>
    <property type="evidence" value="ECO:0007669"/>
    <property type="project" value="TreeGrafter"/>
</dbReference>
<dbReference type="InParanoid" id="A0A448YK00"/>
<sequence length="581" mass="65929">MYTVRALVDNFFDHVYYLFPYVDEDSFREDLGRLEVSSGRAIIPEGANASSIALLLLVLRFSYLGIPGFGHPGAIKNVTLRLMVASGISIGPNFVEMARNLLLSVGGVHSIFNRITLPRIQCLLYLRIYQRFSPELNEANAENSLFVCLLAQMCKLVGLNRDPDFFPELIKKDSVKSIWRKIFYKLMSLDILDAYQYGSSTMFLEGQYDTKLPRLSDSDEKALRLFSSNGILGTDSDPQRLKRLALERSINQDIELEYKLCVILRRGLQPYQEVARKMPADQLGSVLRELTDFRTEYFPKISSLMADSYVKGSIEELFQTPRTKRLEIGCILLMQIETFGYIGYLGGLDTLDGAYKATDATICLFKLSSDFASHLCGWDANEEAHGRIERYCDGLTRFLSVHVQKCFERCLFWLMSVMASELQSGEQRFEQLIGNLEDSADVAAVKQWLHDEKTSGISMEQLFERLRTYFAALTQLRDDYFICWRNRVMVKLFFIFFRRLDEARFNQFFGNDSMVKAASAGVKAVVAEGGSTPVLPSIDTLEEEINAMVDNGEYGSSIVDWLQSDNVANIFGIEFPPGNEG</sequence>
<dbReference type="InterPro" id="IPR007219">
    <property type="entry name" value="XnlR_reg_dom"/>
</dbReference>
<dbReference type="EMBL" id="CAACVR010000011">
    <property type="protein sequence ID" value="VEU21198.1"/>
    <property type="molecule type" value="Genomic_DNA"/>
</dbReference>
<evidence type="ECO:0000313" key="6">
    <source>
        <dbReference type="EMBL" id="VEU21198.1"/>
    </source>
</evidence>
<dbReference type="PANTHER" id="PTHR31069">
    <property type="entry name" value="OLEATE-ACTIVATED TRANSCRIPTION FACTOR 1-RELATED"/>
    <property type="match status" value="1"/>
</dbReference>
<dbReference type="GO" id="GO:0006351">
    <property type="term" value="P:DNA-templated transcription"/>
    <property type="evidence" value="ECO:0007669"/>
    <property type="project" value="InterPro"/>
</dbReference>
<feature type="domain" description="Xylanolytic transcriptional activator regulatory" evidence="5">
    <location>
        <begin position="9"/>
        <end position="220"/>
    </location>
</feature>
<dbReference type="GO" id="GO:0008270">
    <property type="term" value="F:zinc ion binding"/>
    <property type="evidence" value="ECO:0007669"/>
    <property type="project" value="InterPro"/>
</dbReference>
<protein>
    <submittedName>
        <fullName evidence="6">DEKNAAC102130</fullName>
    </submittedName>
</protein>
<dbReference type="Pfam" id="PF04082">
    <property type="entry name" value="Fungal_trans"/>
    <property type="match status" value="1"/>
</dbReference>
<evidence type="ECO:0000256" key="3">
    <source>
        <dbReference type="ARBA" id="ARBA00023163"/>
    </source>
</evidence>
<dbReference type="GO" id="GO:0005634">
    <property type="term" value="C:nucleus"/>
    <property type="evidence" value="ECO:0007669"/>
    <property type="project" value="TreeGrafter"/>
</dbReference>
<keyword evidence="7" id="KW-1185">Reference proteome</keyword>
<evidence type="ECO:0000259" key="5">
    <source>
        <dbReference type="Pfam" id="PF04082"/>
    </source>
</evidence>
<keyword evidence="2" id="KW-0238">DNA-binding</keyword>
<dbReference type="PANTHER" id="PTHR31069:SF12">
    <property type="entry name" value="TRANSCRIPTION FACTOR DOMAIN-CONTAINING PROTEIN"/>
    <property type="match status" value="1"/>
</dbReference>
<evidence type="ECO:0000256" key="4">
    <source>
        <dbReference type="ARBA" id="ARBA00023242"/>
    </source>
</evidence>
<keyword evidence="3" id="KW-0804">Transcription</keyword>
<gene>
    <name evidence="6" type="ORF">BRENAR_LOCUS1933</name>
</gene>
<keyword evidence="4" id="KW-0539">Nucleus</keyword>
<dbReference type="STRING" id="13370.A0A448YK00"/>
<dbReference type="CDD" id="cd12148">
    <property type="entry name" value="fungal_TF_MHR"/>
    <property type="match status" value="1"/>
</dbReference>
<accession>A0A448YK00</accession>
<dbReference type="InterPro" id="IPR050675">
    <property type="entry name" value="OAF3"/>
</dbReference>
<evidence type="ECO:0000313" key="7">
    <source>
        <dbReference type="Proteomes" id="UP000290900"/>
    </source>
</evidence>
<keyword evidence="1" id="KW-0805">Transcription regulation</keyword>
<dbReference type="GO" id="GO:0000981">
    <property type="term" value="F:DNA-binding transcription factor activity, RNA polymerase II-specific"/>
    <property type="evidence" value="ECO:0007669"/>
    <property type="project" value="TreeGrafter"/>
</dbReference>
<proteinExistence type="predicted"/>
<dbReference type="Proteomes" id="UP000290900">
    <property type="component" value="Unassembled WGS sequence"/>
</dbReference>
<dbReference type="GO" id="GO:0045944">
    <property type="term" value="P:positive regulation of transcription by RNA polymerase II"/>
    <property type="evidence" value="ECO:0007669"/>
    <property type="project" value="TreeGrafter"/>
</dbReference>
<dbReference type="OrthoDB" id="4159781at2759"/>
<organism evidence="6 7">
    <name type="scientific">Brettanomyces naardenensis</name>
    <name type="common">Yeast</name>
    <dbReference type="NCBI Taxonomy" id="13370"/>
    <lineage>
        <taxon>Eukaryota</taxon>
        <taxon>Fungi</taxon>
        <taxon>Dikarya</taxon>
        <taxon>Ascomycota</taxon>
        <taxon>Saccharomycotina</taxon>
        <taxon>Pichiomycetes</taxon>
        <taxon>Pichiales</taxon>
        <taxon>Pichiaceae</taxon>
        <taxon>Brettanomyces</taxon>
    </lineage>
</organism>